<sequence length="463" mass="52703">METDKAHCRPMDSIFNLWAAPTTAFSGPGRKVADRIKHQFSVENDFQVRMVRKALKRYKRAEEKRLTKQRKNIIRSEIDADNTKKRVVKEDKKAYKLFSKYVPHENPYTHFLRPLEKTTGKNPLGKATKKPVRMGISLDTAADLYAGASPVMERNVEYNKLSNLEFIGSYIHTSMLPSLYLPEVCLVGRSNVGKSSLINTLMTWMKTKRKSGDIAYVSKTPGYTKCINIFKAVDMKGRGILTITDLPGYGYVKIKNAETVRAMDSALRAYLQRRNELKLILFLIDGSIEPQESDLAVYEMVKSMELPYLIICTKMDKVAQSQVAGQILLFRQIYKVESPLPVSYSKFGGSDLGGIWRTIFDACKDKFDLSKLRISDAYKGLNENDFESYIKGQAMASTKDLKKLIYKNFDLLPESLQSANIDSMTKDEMLDVLRVAAERSDSIRSMPIDLLEYKRKFTKPSSS</sequence>
<proteinExistence type="inferred from homology"/>
<dbReference type="GO" id="GO:0051301">
    <property type="term" value="P:cell division"/>
    <property type="evidence" value="ECO:0007669"/>
    <property type="project" value="UniProtKB-KW"/>
</dbReference>
<dbReference type="InterPro" id="IPR006073">
    <property type="entry name" value="GTP-bd"/>
</dbReference>
<evidence type="ECO:0000256" key="7">
    <source>
        <dbReference type="ARBA" id="ARBA00023134"/>
    </source>
</evidence>
<feature type="domain" description="EngB-type G" evidence="10">
    <location>
        <begin position="180"/>
        <end position="365"/>
    </location>
</feature>
<dbReference type="PROSITE" id="PS51706">
    <property type="entry name" value="G_ENGB"/>
    <property type="match status" value="1"/>
</dbReference>
<evidence type="ECO:0000259" key="10">
    <source>
        <dbReference type="PROSITE" id="PS51706"/>
    </source>
</evidence>
<evidence type="ECO:0000256" key="4">
    <source>
        <dbReference type="ARBA" id="ARBA00022723"/>
    </source>
</evidence>
<evidence type="ECO:0000256" key="3">
    <source>
        <dbReference type="ARBA" id="ARBA00022618"/>
    </source>
</evidence>
<dbReference type="Gene3D" id="3.40.50.300">
    <property type="entry name" value="P-loop containing nucleotide triphosphate hydrolases"/>
    <property type="match status" value="1"/>
</dbReference>
<dbReference type="EMBL" id="JAVEPI010000001">
    <property type="protein sequence ID" value="KAK1445034.1"/>
    <property type="molecule type" value="Genomic_DNA"/>
</dbReference>
<dbReference type="InterPro" id="IPR030393">
    <property type="entry name" value="G_ENGB_dom"/>
</dbReference>
<keyword evidence="7" id="KW-0342">GTP-binding</keyword>
<dbReference type="CDD" id="cd01876">
    <property type="entry name" value="YihA_EngB"/>
    <property type="match status" value="1"/>
</dbReference>
<evidence type="ECO:0000256" key="6">
    <source>
        <dbReference type="ARBA" id="ARBA00022842"/>
    </source>
</evidence>
<dbReference type="Proteomes" id="UP001230268">
    <property type="component" value="Unassembled WGS sequence"/>
</dbReference>
<dbReference type="InterPro" id="IPR027417">
    <property type="entry name" value="P-loop_NTPase"/>
</dbReference>
<evidence type="ECO:0000313" key="11">
    <source>
        <dbReference type="EMBL" id="KAK1445034.1"/>
    </source>
</evidence>
<keyword evidence="12" id="KW-1185">Reference proteome</keyword>
<dbReference type="GO" id="GO:0005525">
    <property type="term" value="F:GTP binding"/>
    <property type="evidence" value="ECO:0007669"/>
    <property type="project" value="UniProtKB-KW"/>
</dbReference>
<accession>A0AAD8UWL2</accession>
<keyword evidence="3" id="KW-0132">Cell division</keyword>
<protein>
    <submittedName>
        <fullName evidence="11">MSS1/TRME-related GTP-binding like protein</fullName>
    </submittedName>
</protein>
<dbReference type="InterPro" id="IPR019987">
    <property type="entry name" value="GTP-bd_ribosome_bio_YsxC"/>
</dbReference>
<evidence type="ECO:0000313" key="12">
    <source>
        <dbReference type="Proteomes" id="UP001230268"/>
    </source>
</evidence>
<evidence type="ECO:0000256" key="5">
    <source>
        <dbReference type="ARBA" id="ARBA00022741"/>
    </source>
</evidence>
<organism evidence="11 12">
    <name type="scientific">Babesia gibsoni</name>
    <dbReference type="NCBI Taxonomy" id="33632"/>
    <lineage>
        <taxon>Eukaryota</taxon>
        <taxon>Sar</taxon>
        <taxon>Alveolata</taxon>
        <taxon>Apicomplexa</taxon>
        <taxon>Aconoidasida</taxon>
        <taxon>Piroplasmida</taxon>
        <taxon>Babesiidae</taxon>
        <taxon>Babesia</taxon>
    </lineage>
</organism>
<comment type="cofactor">
    <cofactor evidence="1">
        <name>Mg(2+)</name>
        <dbReference type="ChEBI" id="CHEBI:18420"/>
    </cofactor>
</comment>
<reference evidence="11" key="1">
    <citation type="submission" date="2023-08" db="EMBL/GenBank/DDBJ databases">
        <title>Draft sequence of the Babesia gibsoni genome.</title>
        <authorList>
            <person name="Yamagishi J.Y."/>
            <person name="Xuan X.X."/>
        </authorList>
    </citation>
    <scope>NUCLEOTIDE SEQUENCE</scope>
    <source>
        <strain evidence="11">Azabu</strain>
    </source>
</reference>
<dbReference type="PANTHER" id="PTHR11649:SF13">
    <property type="entry name" value="ENGB-TYPE G DOMAIN-CONTAINING PROTEIN"/>
    <property type="match status" value="1"/>
</dbReference>
<keyword evidence="8" id="KW-0717">Septation</keyword>
<keyword evidence="6" id="KW-0460">Magnesium</keyword>
<dbReference type="SUPFAM" id="SSF52540">
    <property type="entry name" value="P-loop containing nucleoside triphosphate hydrolases"/>
    <property type="match status" value="1"/>
</dbReference>
<keyword evidence="4" id="KW-0479">Metal-binding</keyword>
<evidence type="ECO:0000256" key="2">
    <source>
        <dbReference type="ARBA" id="ARBA00009638"/>
    </source>
</evidence>
<dbReference type="PANTHER" id="PTHR11649">
    <property type="entry name" value="MSS1/TRME-RELATED GTP-BINDING PROTEIN"/>
    <property type="match status" value="1"/>
</dbReference>
<evidence type="ECO:0000256" key="1">
    <source>
        <dbReference type="ARBA" id="ARBA00001946"/>
    </source>
</evidence>
<dbReference type="AlphaFoldDB" id="A0AAD8UWL2"/>
<comment type="similarity">
    <text evidence="2">Belongs to the TRAFAC class TrmE-Era-EngA-EngB-Septin-like GTPase superfamily. EngB GTPase family.</text>
</comment>
<dbReference type="Pfam" id="PF01926">
    <property type="entry name" value="MMR_HSR1"/>
    <property type="match status" value="1"/>
</dbReference>
<dbReference type="NCBIfam" id="TIGR03598">
    <property type="entry name" value="GTPase_YsxC"/>
    <property type="match status" value="1"/>
</dbReference>
<keyword evidence="5" id="KW-0547">Nucleotide-binding</keyword>
<comment type="caution">
    <text evidence="11">The sequence shown here is derived from an EMBL/GenBank/DDBJ whole genome shotgun (WGS) entry which is preliminary data.</text>
</comment>
<keyword evidence="9" id="KW-0131">Cell cycle</keyword>
<dbReference type="GO" id="GO:0046872">
    <property type="term" value="F:metal ion binding"/>
    <property type="evidence" value="ECO:0007669"/>
    <property type="project" value="UniProtKB-KW"/>
</dbReference>
<name>A0AAD8UWL2_BABGI</name>
<evidence type="ECO:0000256" key="8">
    <source>
        <dbReference type="ARBA" id="ARBA00023210"/>
    </source>
</evidence>
<evidence type="ECO:0000256" key="9">
    <source>
        <dbReference type="ARBA" id="ARBA00023306"/>
    </source>
</evidence>
<gene>
    <name evidence="11" type="ORF">BgAZ_109400</name>
</gene>